<gene>
    <name evidence="1" type="ORF">GWI33_008467</name>
</gene>
<protein>
    <submittedName>
        <fullName evidence="1">Uncharacterized protein</fullName>
    </submittedName>
</protein>
<organism evidence="1 2">
    <name type="scientific">Rhynchophorus ferrugineus</name>
    <name type="common">Red palm weevil</name>
    <name type="synonym">Curculio ferrugineus</name>
    <dbReference type="NCBI Taxonomy" id="354439"/>
    <lineage>
        <taxon>Eukaryota</taxon>
        <taxon>Metazoa</taxon>
        <taxon>Ecdysozoa</taxon>
        <taxon>Arthropoda</taxon>
        <taxon>Hexapoda</taxon>
        <taxon>Insecta</taxon>
        <taxon>Pterygota</taxon>
        <taxon>Neoptera</taxon>
        <taxon>Endopterygota</taxon>
        <taxon>Coleoptera</taxon>
        <taxon>Polyphaga</taxon>
        <taxon>Cucujiformia</taxon>
        <taxon>Curculionidae</taxon>
        <taxon>Dryophthorinae</taxon>
        <taxon>Rhynchophorus</taxon>
    </lineage>
</organism>
<proteinExistence type="predicted"/>
<name>A0A834IER8_RHYFE</name>
<comment type="caution">
    <text evidence="1">The sequence shown here is derived from an EMBL/GenBank/DDBJ whole genome shotgun (WGS) entry which is preliminary data.</text>
</comment>
<evidence type="ECO:0000313" key="2">
    <source>
        <dbReference type="Proteomes" id="UP000625711"/>
    </source>
</evidence>
<dbReference type="Proteomes" id="UP000625711">
    <property type="component" value="Unassembled WGS sequence"/>
</dbReference>
<reference evidence="1" key="1">
    <citation type="submission" date="2020-08" db="EMBL/GenBank/DDBJ databases">
        <title>Genome sequencing and assembly of the red palm weevil Rhynchophorus ferrugineus.</title>
        <authorList>
            <person name="Dias G.B."/>
            <person name="Bergman C.M."/>
            <person name="Manee M."/>
        </authorList>
    </citation>
    <scope>NUCLEOTIDE SEQUENCE</scope>
    <source>
        <strain evidence="1">AA-2017</strain>
        <tissue evidence="1">Whole larva</tissue>
    </source>
</reference>
<dbReference type="AlphaFoldDB" id="A0A834IER8"/>
<keyword evidence="2" id="KW-1185">Reference proteome</keyword>
<accession>A0A834IER8</accession>
<evidence type="ECO:0000313" key="1">
    <source>
        <dbReference type="EMBL" id="KAF7278434.1"/>
    </source>
</evidence>
<sequence length="85" mass="9717">MRRRRKKTRTTYGTLKFSGFLRWNLSRQEGGRASEMVCYGSDRPTRASFLATRMICICNRVRSRQGRQGGKKAVVGSVKITNGSW</sequence>
<dbReference type="EMBL" id="JAACXV010000401">
    <property type="protein sequence ID" value="KAF7278434.1"/>
    <property type="molecule type" value="Genomic_DNA"/>
</dbReference>